<dbReference type="PANTHER" id="PTHR43124">
    <property type="entry name" value="PURINE EFFLUX PUMP PBUE"/>
    <property type="match status" value="1"/>
</dbReference>
<feature type="transmembrane region" description="Helical" evidence="6">
    <location>
        <begin position="273"/>
        <end position="292"/>
    </location>
</feature>
<reference evidence="8" key="2">
    <citation type="journal article" date="2022" name="BMC Genomics">
        <title>Comparative genome analysis of mycobacteria focusing on tRNA and non-coding RNA.</title>
        <authorList>
            <person name="Behra P.R.K."/>
            <person name="Pettersson B.M.F."/>
            <person name="Ramesh M."/>
            <person name="Das S."/>
            <person name="Dasgupta S."/>
            <person name="Kirsebom L.A."/>
        </authorList>
    </citation>
    <scope>NUCLEOTIDE SEQUENCE</scope>
    <source>
        <strain evidence="8">DSM 44838</strain>
    </source>
</reference>
<feature type="transmembrane region" description="Helical" evidence="6">
    <location>
        <begin position="333"/>
        <end position="351"/>
    </location>
</feature>
<feature type="domain" description="Major facilitator superfamily (MFS) profile" evidence="7">
    <location>
        <begin position="1"/>
        <end position="356"/>
    </location>
</feature>
<feature type="transmembrane region" description="Helical" evidence="6">
    <location>
        <begin position="214"/>
        <end position="234"/>
    </location>
</feature>
<feature type="transmembrane region" description="Helical" evidence="6">
    <location>
        <begin position="180"/>
        <end position="208"/>
    </location>
</feature>
<evidence type="ECO:0000313" key="8">
    <source>
        <dbReference type="EMBL" id="MCV7420561.1"/>
    </source>
</evidence>
<evidence type="ECO:0000256" key="4">
    <source>
        <dbReference type="ARBA" id="ARBA00022989"/>
    </source>
</evidence>
<reference evidence="8" key="1">
    <citation type="submission" date="2020-07" db="EMBL/GenBank/DDBJ databases">
        <authorList>
            <person name="Pettersson B.M.F."/>
            <person name="Behra P.R.K."/>
            <person name="Ramesh M."/>
            <person name="Das S."/>
            <person name="Dasgupta S."/>
            <person name="Kirsebom L.A."/>
        </authorList>
    </citation>
    <scope>NUCLEOTIDE SEQUENCE</scope>
    <source>
        <strain evidence="8">DSM 44838</strain>
    </source>
</reference>
<dbReference type="InterPro" id="IPR001958">
    <property type="entry name" value="Tet-R_TetA/multi-R_MdtG-like"/>
</dbReference>
<feature type="transmembrane region" description="Helical" evidence="6">
    <location>
        <begin position="20"/>
        <end position="39"/>
    </location>
</feature>
<feature type="transmembrane region" description="Helical" evidence="6">
    <location>
        <begin position="139"/>
        <end position="159"/>
    </location>
</feature>
<dbReference type="InterPro" id="IPR050189">
    <property type="entry name" value="MFS_Efflux_Transporters"/>
</dbReference>
<dbReference type="Pfam" id="PF07690">
    <property type="entry name" value="MFS_1"/>
    <property type="match status" value="1"/>
</dbReference>
<accession>A0A9X3C1X5</accession>
<sequence>MLPVGLLPAIGESFGIAGSATGLLISLYAAMVAVFAVPLTLSTTRSPRKPLLLATLSCYALSNVLVALAPTFVVLATGRALGGLTHALFFSLCIGYAPRLVPGAHTGRALVIVASGATAGFVLGVPSSTSLGTALGWRTSFAVLAALSFLTLALVAKLLPPVPNDRPDRPPSTAGARAALAVVVASNTLTFLGQFTLYTFISLVFLGAGARPALIGPLLLMCGISGLVGLTYAAHSLDRRPRRTSIVILALVIIGVAVLGVGFSRLAAVCAAAAVWSAAFGGVPSIYQASAVRINVATPELAGAWINSSANIGIAGGAALGAALMPLVGLGGLPWVSATLVGLGLSVVLLARKSFPSRVPPQATIIHSVQDRAP</sequence>
<dbReference type="InterPro" id="IPR036259">
    <property type="entry name" value="MFS_trans_sf"/>
</dbReference>
<feature type="transmembrane region" description="Helical" evidence="6">
    <location>
        <begin position="80"/>
        <end position="97"/>
    </location>
</feature>
<keyword evidence="3 6" id="KW-0812">Transmembrane</keyword>
<name>A0A9X3C1X5_9MYCO</name>
<dbReference type="InterPro" id="IPR011701">
    <property type="entry name" value="MFS"/>
</dbReference>
<dbReference type="InterPro" id="IPR020846">
    <property type="entry name" value="MFS_dom"/>
</dbReference>
<feature type="transmembrane region" description="Helical" evidence="6">
    <location>
        <begin position="109"/>
        <end position="127"/>
    </location>
</feature>
<keyword evidence="2" id="KW-1003">Cell membrane</keyword>
<evidence type="ECO:0000256" key="3">
    <source>
        <dbReference type="ARBA" id="ARBA00022692"/>
    </source>
</evidence>
<evidence type="ECO:0000259" key="7">
    <source>
        <dbReference type="PROSITE" id="PS50850"/>
    </source>
</evidence>
<dbReference type="GO" id="GO:0022857">
    <property type="term" value="F:transmembrane transporter activity"/>
    <property type="evidence" value="ECO:0007669"/>
    <property type="project" value="InterPro"/>
</dbReference>
<dbReference type="EMBL" id="JACKVK010000005">
    <property type="protein sequence ID" value="MCV7420561.1"/>
    <property type="molecule type" value="Genomic_DNA"/>
</dbReference>
<protein>
    <submittedName>
        <fullName evidence="8">MFS transporter</fullName>
    </submittedName>
</protein>
<comment type="caution">
    <text evidence="8">The sequence shown here is derived from an EMBL/GenBank/DDBJ whole genome shotgun (WGS) entry which is preliminary data.</text>
</comment>
<feature type="transmembrane region" description="Helical" evidence="6">
    <location>
        <begin position="304"/>
        <end position="327"/>
    </location>
</feature>
<dbReference type="Gene3D" id="1.20.1250.20">
    <property type="entry name" value="MFS general substrate transporter like domains"/>
    <property type="match status" value="1"/>
</dbReference>
<keyword evidence="9" id="KW-1185">Reference proteome</keyword>
<organism evidence="8 9">
    <name type="scientific">Mycobacterium yunnanensis</name>
    <dbReference type="NCBI Taxonomy" id="368477"/>
    <lineage>
        <taxon>Bacteria</taxon>
        <taxon>Bacillati</taxon>
        <taxon>Actinomycetota</taxon>
        <taxon>Actinomycetes</taxon>
        <taxon>Mycobacteriales</taxon>
        <taxon>Mycobacteriaceae</taxon>
        <taxon>Mycobacterium</taxon>
    </lineage>
</organism>
<feature type="transmembrane region" description="Helical" evidence="6">
    <location>
        <begin position="246"/>
        <end position="267"/>
    </location>
</feature>
<evidence type="ECO:0000256" key="6">
    <source>
        <dbReference type="SAM" id="Phobius"/>
    </source>
</evidence>
<evidence type="ECO:0000256" key="5">
    <source>
        <dbReference type="ARBA" id="ARBA00023136"/>
    </source>
</evidence>
<dbReference type="AlphaFoldDB" id="A0A9X3C1X5"/>
<evidence type="ECO:0000313" key="9">
    <source>
        <dbReference type="Proteomes" id="UP001141629"/>
    </source>
</evidence>
<dbReference type="GO" id="GO:0005886">
    <property type="term" value="C:plasma membrane"/>
    <property type="evidence" value="ECO:0007669"/>
    <property type="project" value="UniProtKB-SubCell"/>
</dbReference>
<dbReference type="Proteomes" id="UP001141629">
    <property type="component" value="Unassembled WGS sequence"/>
</dbReference>
<dbReference type="PROSITE" id="PS50850">
    <property type="entry name" value="MFS"/>
    <property type="match status" value="1"/>
</dbReference>
<gene>
    <name evidence="8" type="ORF">H7K45_08415</name>
</gene>
<evidence type="ECO:0000256" key="1">
    <source>
        <dbReference type="ARBA" id="ARBA00004651"/>
    </source>
</evidence>
<proteinExistence type="predicted"/>
<dbReference type="CDD" id="cd17324">
    <property type="entry name" value="MFS_NepI_like"/>
    <property type="match status" value="1"/>
</dbReference>
<dbReference type="PRINTS" id="PR01035">
    <property type="entry name" value="TCRTETA"/>
</dbReference>
<keyword evidence="4 6" id="KW-1133">Transmembrane helix</keyword>
<feature type="transmembrane region" description="Helical" evidence="6">
    <location>
        <begin position="51"/>
        <end position="74"/>
    </location>
</feature>
<dbReference type="SUPFAM" id="SSF103473">
    <property type="entry name" value="MFS general substrate transporter"/>
    <property type="match status" value="1"/>
</dbReference>
<comment type="subcellular location">
    <subcellularLocation>
        <location evidence="1">Cell membrane</location>
        <topology evidence="1">Multi-pass membrane protein</topology>
    </subcellularLocation>
</comment>
<dbReference type="PANTHER" id="PTHR43124:SF3">
    <property type="entry name" value="CHLORAMPHENICOL EFFLUX PUMP RV0191"/>
    <property type="match status" value="1"/>
</dbReference>
<keyword evidence="5 6" id="KW-0472">Membrane</keyword>
<evidence type="ECO:0000256" key="2">
    <source>
        <dbReference type="ARBA" id="ARBA00022475"/>
    </source>
</evidence>